<dbReference type="InterPro" id="IPR011701">
    <property type="entry name" value="MFS"/>
</dbReference>
<evidence type="ECO:0000256" key="4">
    <source>
        <dbReference type="ARBA" id="ARBA00022692"/>
    </source>
</evidence>
<feature type="transmembrane region" description="Helical" evidence="9">
    <location>
        <begin position="137"/>
        <end position="156"/>
    </location>
</feature>
<feature type="transmembrane region" description="Helical" evidence="9">
    <location>
        <begin position="71"/>
        <end position="90"/>
    </location>
</feature>
<keyword evidence="5 9" id="KW-1133">Transmembrane helix</keyword>
<keyword evidence="4 9" id="KW-0812">Transmembrane</keyword>
<evidence type="ECO:0000256" key="2">
    <source>
        <dbReference type="ARBA" id="ARBA00022448"/>
    </source>
</evidence>
<dbReference type="PANTHER" id="PTHR23502">
    <property type="entry name" value="MAJOR FACILITATOR SUPERFAMILY"/>
    <property type="match status" value="1"/>
</dbReference>
<keyword evidence="6 9" id="KW-0472">Membrane</keyword>
<gene>
    <name evidence="11" type="ORF">GOMPHAMPRED_006981</name>
</gene>
<feature type="compositionally biased region" description="Polar residues" evidence="8">
    <location>
        <begin position="598"/>
        <end position="609"/>
    </location>
</feature>
<feature type="transmembrane region" description="Helical" evidence="9">
    <location>
        <begin position="449"/>
        <end position="471"/>
    </location>
</feature>
<keyword evidence="3" id="KW-1003">Cell membrane</keyword>
<accession>A0A8H3ETV0</accession>
<dbReference type="InterPro" id="IPR036259">
    <property type="entry name" value="MFS_trans_sf"/>
</dbReference>
<feature type="transmembrane region" description="Helical" evidence="9">
    <location>
        <begin position="110"/>
        <end position="130"/>
    </location>
</feature>
<dbReference type="GO" id="GO:0005886">
    <property type="term" value="C:plasma membrane"/>
    <property type="evidence" value="ECO:0007669"/>
    <property type="project" value="UniProtKB-SubCell"/>
</dbReference>
<dbReference type="GO" id="GO:0022857">
    <property type="term" value="F:transmembrane transporter activity"/>
    <property type="evidence" value="ECO:0007669"/>
    <property type="project" value="InterPro"/>
</dbReference>
<evidence type="ECO:0000256" key="9">
    <source>
        <dbReference type="SAM" id="Phobius"/>
    </source>
</evidence>
<dbReference type="OrthoDB" id="446368at2759"/>
<feature type="transmembrane region" description="Helical" evidence="9">
    <location>
        <begin position="421"/>
        <end position="442"/>
    </location>
</feature>
<feature type="compositionally biased region" description="Polar residues" evidence="8">
    <location>
        <begin position="565"/>
        <end position="574"/>
    </location>
</feature>
<dbReference type="Proteomes" id="UP000664169">
    <property type="component" value="Unassembled WGS sequence"/>
</dbReference>
<evidence type="ECO:0000256" key="7">
    <source>
        <dbReference type="ARBA" id="ARBA00038459"/>
    </source>
</evidence>
<name>A0A8H3ETV0_9LECA</name>
<dbReference type="CDD" id="cd17323">
    <property type="entry name" value="MFS_Tpo1_MDR_like"/>
    <property type="match status" value="1"/>
</dbReference>
<dbReference type="FunFam" id="1.20.1250.20:FF:000266">
    <property type="entry name" value="MFS multidrug transporter, putative"/>
    <property type="match status" value="1"/>
</dbReference>
<comment type="similarity">
    <text evidence="7">Belongs to the major facilitator superfamily. DHA1 family. Polyamines/proton antiporter (TC 2.A.1.2.16) subfamily.</text>
</comment>
<evidence type="ECO:0000256" key="1">
    <source>
        <dbReference type="ARBA" id="ARBA00004651"/>
    </source>
</evidence>
<protein>
    <recommendedName>
        <fullName evidence="10">Major facilitator superfamily (MFS) profile domain-containing protein</fullName>
    </recommendedName>
</protein>
<reference evidence="11" key="1">
    <citation type="submission" date="2021-03" db="EMBL/GenBank/DDBJ databases">
        <authorList>
            <person name="Tagirdzhanova G."/>
        </authorList>
    </citation>
    <scope>NUCLEOTIDE SEQUENCE</scope>
</reference>
<dbReference type="EMBL" id="CAJPDQ010000005">
    <property type="protein sequence ID" value="CAF9910172.1"/>
    <property type="molecule type" value="Genomic_DNA"/>
</dbReference>
<organism evidence="11 12">
    <name type="scientific">Gomphillus americanus</name>
    <dbReference type="NCBI Taxonomy" id="1940652"/>
    <lineage>
        <taxon>Eukaryota</taxon>
        <taxon>Fungi</taxon>
        <taxon>Dikarya</taxon>
        <taxon>Ascomycota</taxon>
        <taxon>Pezizomycotina</taxon>
        <taxon>Lecanoromycetes</taxon>
        <taxon>OSLEUM clade</taxon>
        <taxon>Ostropomycetidae</taxon>
        <taxon>Ostropales</taxon>
        <taxon>Graphidaceae</taxon>
        <taxon>Gomphilloideae</taxon>
        <taxon>Gomphillus</taxon>
    </lineage>
</organism>
<feature type="region of interest" description="Disordered" evidence="8">
    <location>
        <begin position="532"/>
        <end position="609"/>
    </location>
</feature>
<evidence type="ECO:0000259" key="10">
    <source>
        <dbReference type="PROSITE" id="PS50850"/>
    </source>
</evidence>
<feature type="transmembrane region" description="Helical" evidence="9">
    <location>
        <begin position="307"/>
        <end position="331"/>
    </location>
</feature>
<dbReference type="Pfam" id="PF07690">
    <property type="entry name" value="MFS_1"/>
    <property type="match status" value="1"/>
</dbReference>
<dbReference type="Gene3D" id="1.20.1250.20">
    <property type="entry name" value="MFS general substrate transporter like domains"/>
    <property type="match status" value="1"/>
</dbReference>
<feature type="compositionally biased region" description="Basic and acidic residues" evidence="8">
    <location>
        <begin position="540"/>
        <end position="563"/>
    </location>
</feature>
<comment type="caution">
    <text evidence="11">The sequence shown here is derived from an EMBL/GenBank/DDBJ whole genome shotgun (WGS) entry which is preliminary data.</text>
</comment>
<keyword evidence="12" id="KW-1185">Reference proteome</keyword>
<dbReference type="PROSITE" id="PS50850">
    <property type="entry name" value="MFS"/>
    <property type="match status" value="1"/>
</dbReference>
<feature type="transmembrane region" description="Helical" evidence="9">
    <location>
        <begin position="343"/>
        <end position="363"/>
    </location>
</feature>
<keyword evidence="2" id="KW-0813">Transport</keyword>
<dbReference type="SUPFAM" id="SSF103473">
    <property type="entry name" value="MFS general substrate transporter"/>
    <property type="match status" value="1"/>
</dbReference>
<dbReference type="InterPro" id="IPR020846">
    <property type="entry name" value="MFS_dom"/>
</dbReference>
<comment type="subcellular location">
    <subcellularLocation>
        <location evidence="1">Cell membrane</location>
        <topology evidence="1">Multi-pass membrane protein</topology>
    </subcellularLocation>
</comment>
<feature type="transmembrane region" description="Helical" evidence="9">
    <location>
        <begin position="226"/>
        <end position="250"/>
    </location>
</feature>
<evidence type="ECO:0000256" key="3">
    <source>
        <dbReference type="ARBA" id="ARBA00022475"/>
    </source>
</evidence>
<evidence type="ECO:0000256" key="8">
    <source>
        <dbReference type="SAM" id="MobiDB-lite"/>
    </source>
</evidence>
<feature type="transmembrane region" description="Helical" evidence="9">
    <location>
        <begin position="196"/>
        <end position="220"/>
    </location>
</feature>
<dbReference type="PANTHER" id="PTHR23502:SF186">
    <property type="entry name" value="MAJOR FACILITATOR SUPERFAMILY (MFS) PROFILE DOMAIN-CONTAINING PROTEIN"/>
    <property type="match status" value="1"/>
</dbReference>
<sequence length="609" mass="66916">MSVLTQSSSTVTEGPPERPHHFKLVLSKSLITNEVLHHQYRGKGTTENPFAVDFIPHDPRNPMTFGSSKKWWITVLLGVATLAVAFNSSAYSGGIPQIIEAFDASEEQTILGVSLFVLGFAIGPLFWAPLSEIYGRQIWFIITYGVMTAFNCGAAAAPNIQSLLVTRFFAGAFGSSPLTNAGGVIADMFPPKQRGLAMTLFSIAPFMGPCLGPIIGGFVAQNPAAGFRWLLGVIAIFSGEVVWIIGTILIPETYTPVILRARAADLSKMTGKVYVSKLDIGKGKPKLSKVFKTALSRPWLLLFREPVVIIASIYLAIIYGTLYMLFAAYPIVYQQTRGWSEGIGGLAFIGVAVGFLASVLYIIPDNNRYGRLEDEAIARGELGAPPEARLHAAMLGAVLIPIGQFWFAWTNDPSIHWAPSIISGIPFGMGMVLVFLSIFNYLIDSYTVYAASVLAANAVLRSLFGVAFPLFTSRMYDRLGIHWAASIPAFLSLVCVPAPFIFYKMGATIRKKQKYSNEAMKLMEEIRAIKNTPEDDEQTVDNKLRNSNRHENGPEKDINEGHHSWSGQVATITEKTQKQHRQSLIGDDENVDMERGLISQSDVQHQAWR</sequence>
<proteinExistence type="inferred from homology"/>
<feature type="transmembrane region" description="Helical" evidence="9">
    <location>
        <begin position="483"/>
        <end position="503"/>
    </location>
</feature>
<evidence type="ECO:0000256" key="6">
    <source>
        <dbReference type="ARBA" id="ARBA00023136"/>
    </source>
</evidence>
<evidence type="ECO:0000256" key="5">
    <source>
        <dbReference type="ARBA" id="ARBA00022989"/>
    </source>
</evidence>
<feature type="domain" description="Major facilitator superfamily (MFS) profile" evidence="10">
    <location>
        <begin position="73"/>
        <end position="512"/>
    </location>
</feature>
<dbReference type="AlphaFoldDB" id="A0A8H3ETV0"/>
<evidence type="ECO:0000313" key="12">
    <source>
        <dbReference type="Proteomes" id="UP000664169"/>
    </source>
</evidence>
<evidence type="ECO:0000313" key="11">
    <source>
        <dbReference type="EMBL" id="CAF9910172.1"/>
    </source>
</evidence>